<reference evidence="1 2" key="1">
    <citation type="submission" date="2013-02" db="EMBL/GenBank/DDBJ databases">
        <title>A novel strain isolated from Lonar lake, Maharashtra, India.</title>
        <authorList>
            <person name="Singh A."/>
        </authorList>
    </citation>
    <scope>NUCLEOTIDE SEQUENCE [LARGE SCALE GENOMIC DNA]</scope>
    <source>
        <strain evidence="1 2">AK24</strain>
    </source>
</reference>
<dbReference type="OrthoDB" id="679512at2"/>
<evidence type="ECO:0000313" key="1">
    <source>
        <dbReference type="EMBL" id="EON79098.1"/>
    </source>
</evidence>
<dbReference type="STRING" id="1232681.ADIS_0417"/>
<dbReference type="Gene3D" id="2.60.120.260">
    <property type="entry name" value="Galactose-binding domain-like"/>
    <property type="match status" value="1"/>
</dbReference>
<evidence type="ECO:0000313" key="2">
    <source>
        <dbReference type="Proteomes" id="UP000013909"/>
    </source>
</evidence>
<gene>
    <name evidence="1" type="ORF">ADIS_0417</name>
</gene>
<dbReference type="InterPro" id="IPR038765">
    <property type="entry name" value="Papain-like_cys_pep_sf"/>
</dbReference>
<sequence length="666" mass="77104">MKTANLILIILMVLCLLSFAIRYGRDVFLLGNMAAYPKEVRQALRMSGDNIIELEMVIANYSSFADSLKLKAFWFLLENMPGKYSIASSEADRFDKFFLEVQRFRKSEEFLKDKNHPKNLAYIHRMWSNVYAGLRGYSKDHFIVEPDLLHIKASFLIESIDYAFKAWELPWCRHLNFQEFCEYILPYRLRDERLESWRKEIFERHRSLIDSLVSLHIIDPISVAQVVHKKIGSDWMYSDWIGGYPIALTADNLWQAKIGNCTQQTYFGVFVLRALGVPSCHEQIINYGNRSLGHDFVGVIGRNDEVIDLDFGDTLGGVIDYKIWEGYRVPKVYRDVFSNSEASLSQLEEPFFNLRKKDVTAKYVPVGRLELRPRSIPRGVKHIYLCVFDNSDWKPVDVSEIVDGSAVFLDVGAGVLYMPMYYGQQGLLPAYDPVILDSEKMVNTIDVKAEEINMVLKRKFFKRTIFNQISGMRGSFQGSNRVDFSEVVDLYTIDDSLELYPKYVDLDDMPSFRYIRYSFSGGLNGYLANFEAIGEFGEKLDGEIILDARLAGNETIKNVFDADVLSYAAIDIDRENFWYGLDLRSQVKLKGISFCPRTDKNDIWPGLRYELFYWNDKWNSLGIKLADTNELTFSSPMSGGLFLLRCLDEGQEERIFTYQNDSQIWW</sequence>
<accession>R7ZYI3</accession>
<evidence type="ECO:0008006" key="3">
    <source>
        <dbReference type="Google" id="ProtNLM"/>
    </source>
</evidence>
<dbReference type="PATRIC" id="fig|1288963.3.peg.417"/>
<keyword evidence="2" id="KW-1185">Reference proteome</keyword>
<comment type="caution">
    <text evidence="1">The sequence shown here is derived from an EMBL/GenBank/DDBJ whole genome shotgun (WGS) entry which is preliminary data.</text>
</comment>
<dbReference type="SUPFAM" id="SSF54001">
    <property type="entry name" value="Cysteine proteinases"/>
    <property type="match status" value="1"/>
</dbReference>
<protein>
    <recommendedName>
        <fullName evidence="3">Peptide-N(4)-(N-acetyl-beta-glucosaminyl)asparagine amidase</fullName>
    </recommendedName>
</protein>
<name>R7ZYI3_9BACT</name>
<dbReference type="Proteomes" id="UP000013909">
    <property type="component" value="Unassembled WGS sequence"/>
</dbReference>
<proteinExistence type="predicted"/>
<dbReference type="EMBL" id="AQHR01000017">
    <property type="protein sequence ID" value="EON79098.1"/>
    <property type="molecule type" value="Genomic_DNA"/>
</dbReference>
<dbReference type="RefSeq" id="WP_010852567.1">
    <property type="nucleotide sequence ID" value="NZ_AQHR01000017.1"/>
</dbReference>
<dbReference type="AlphaFoldDB" id="R7ZYI3"/>
<dbReference type="PANTHER" id="PTHR35532">
    <property type="entry name" value="SIMILAR TO POLYHYDROXYALKANOATE DEPOLYMERASE"/>
    <property type="match status" value="1"/>
</dbReference>
<organism evidence="1 2">
    <name type="scientific">Lunatimonas lonarensis</name>
    <dbReference type="NCBI Taxonomy" id="1232681"/>
    <lineage>
        <taxon>Bacteria</taxon>
        <taxon>Pseudomonadati</taxon>
        <taxon>Bacteroidota</taxon>
        <taxon>Cytophagia</taxon>
        <taxon>Cytophagales</taxon>
        <taxon>Cyclobacteriaceae</taxon>
    </lineage>
</organism>
<dbReference type="PANTHER" id="PTHR35532:SF5">
    <property type="entry name" value="CARBOHYDRATE-BINDING DOMAIN-CONTAINING PROTEIN"/>
    <property type="match status" value="1"/>
</dbReference>